<name>A0A3B0V724_9ZZZZ</name>
<accession>A0A3B0V724</accession>
<proteinExistence type="predicted"/>
<sequence length="25" mass="2464">MKKILLAGLATGLGLIAFAGSAYAL</sequence>
<feature type="non-terminal residue" evidence="1">
    <location>
        <position position="25"/>
    </location>
</feature>
<dbReference type="EMBL" id="UOEX01000065">
    <property type="protein sequence ID" value="VAW33827.1"/>
    <property type="molecule type" value="Genomic_DNA"/>
</dbReference>
<protein>
    <submittedName>
        <fullName evidence="1">Uncharacterized protein</fullName>
    </submittedName>
</protein>
<gene>
    <name evidence="1" type="ORF">MNBD_DELTA03-107</name>
</gene>
<reference evidence="1" key="1">
    <citation type="submission" date="2018-06" db="EMBL/GenBank/DDBJ databases">
        <authorList>
            <person name="Zhirakovskaya E."/>
        </authorList>
    </citation>
    <scope>NUCLEOTIDE SEQUENCE</scope>
</reference>
<dbReference type="AlphaFoldDB" id="A0A3B0V724"/>
<evidence type="ECO:0000313" key="1">
    <source>
        <dbReference type="EMBL" id="VAW33827.1"/>
    </source>
</evidence>
<organism evidence="1">
    <name type="scientific">hydrothermal vent metagenome</name>
    <dbReference type="NCBI Taxonomy" id="652676"/>
    <lineage>
        <taxon>unclassified sequences</taxon>
        <taxon>metagenomes</taxon>
        <taxon>ecological metagenomes</taxon>
    </lineage>
</organism>